<dbReference type="InterPro" id="IPR018982">
    <property type="entry name" value="RQC_domain"/>
</dbReference>
<dbReference type="Pfam" id="PF00270">
    <property type="entry name" value="DEAD"/>
    <property type="match status" value="1"/>
</dbReference>
<evidence type="ECO:0000259" key="14">
    <source>
        <dbReference type="PROSITE" id="PS50967"/>
    </source>
</evidence>
<dbReference type="GO" id="GO:0003677">
    <property type="term" value="F:DNA binding"/>
    <property type="evidence" value="ECO:0007669"/>
    <property type="project" value="UniProtKB-KW"/>
</dbReference>
<comment type="subcellular location">
    <subcellularLocation>
        <location evidence="2">Nucleus</location>
    </subcellularLocation>
</comment>
<evidence type="ECO:0000259" key="15">
    <source>
        <dbReference type="PROSITE" id="PS51192"/>
    </source>
</evidence>
<dbReference type="InterPro" id="IPR027417">
    <property type="entry name" value="P-loop_NTPase"/>
</dbReference>
<dbReference type="GO" id="GO:0043138">
    <property type="term" value="F:3'-5' DNA helicase activity"/>
    <property type="evidence" value="ECO:0007669"/>
    <property type="project" value="UniProtKB-EC"/>
</dbReference>
<evidence type="ECO:0000256" key="11">
    <source>
        <dbReference type="ARBA" id="ARBA00034617"/>
    </source>
</evidence>
<comment type="similarity">
    <text evidence="3">Belongs to the helicase family. RecQ subfamily.</text>
</comment>
<evidence type="ECO:0000256" key="8">
    <source>
        <dbReference type="ARBA" id="ARBA00023125"/>
    </source>
</evidence>
<dbReference type="EC" id="5.6.2.4" evidence="12"/>
<gene>
    <name evidence="17" type="ORF">NA56DRAFT_642830</name>
</gene>
<reference evidence="17 18" key="1">
    <citation type="submission" date="2016-05" db="EMBL/GenBank/DDBJ databases">
        <title>A degradative enzymes factory behind the ericoid mycorrhizal symbiosis.</title>
        <authorList>
            <consortium name="DOE Joint Genome Institute"/>
            <person name="Martino E."/>
            <person name="Morin E."/>
            <person name="Grelet G."/>
            <person name="Kuo A."/>
            <person name="Kohler A."/>
            <person name="Daghino S."/>
            <person name="Barry K."/>
            <person name="Choi C."/>
            <person name="Cichocki N."/>
            <person name="Clum A."/>
            <person name="Copeland A."/>
            <person name="Hainaut M."/>
            <person name="Haridas S."/>
            <person name="Labutti K."/>
            <person name="Lindquist E."/>
            <person name="Lipzen A."/>
            <person name="Khouja H.-R."/>
            <person name="Murat C."/>
            <person name="Ohm R."/>
            <person name="Olson A."/>
            <person name="Spatafora J."/>
            <person name="Veneault-Fourrey C."/>
            <person name="Henrissat B."/>
            <person name="Grigoriev I."/>
            <person name="Martin F."/>
            <person name="Perotto S."/>
        </authorList>
    </citation>
    <scope>NUCLEOTIDE SEQUENCE [LARGE SCALE GENOMIC DNA]</scope>
    <source>
        <strain evidence="17 18">UAMH 7357</strain>
    </source>
</reference>
<feature type="compositionally biased region" description="Low complexity" evidence="13">
    <location>
        <begin position="1643"/>
        <end position="1657"/>
    </location>
</feature>
<evidence type="ECO:0000256" key="10">
    <source>
        <dbReference type="ARBA" id="ARBA00023242"/>
    </source>
</evidence>
<keyword evidence="4" id="KW-0547">Nucleotide-binding</keyword>
<comment type="cofactor">
    <cofactor evidence="1">
        <name>Zn(2+)</name>
        <dbReference type="ChEBI" id="CHEBI:29105"/>
    </cofactor>
</comment>
<dbReference type="SMART" id="SM00487">
    <property type="entry name" value="DEXDc"/>
    <property type="match status" value="1"/>
</dbReference>
<keyword evidence="18" id="KW-1185">Reference proteome</keyword>
<dbReference type="InterPro" id="IPR044876">
    <property type="entry name" value="HRDC_dom_sf"/>
</dbReference>
<evidence type="ECO:0000256" key="5">
    <source>
        <dbReference type="ARBA" id="ARBA00022801"/>
    </source>
</evidence>
<feature type="compositionally biased region" description="Low complexity" evidence="13">
    <location>
        <begin position="170"/>
        <end position="182"/>
    </location>
</feature>
<dbReference type="CDD" id="cd18794">
    <property type="entry name" value="SF2_C_RecQ"/>
    <property type="match status" value="1"/>
</dbReference>
<evidence type="ECO:0000313" key="18">
    <source>
        <dbReference type="Proteomes" id="UP000235672"/>
    </source>
</evidence>
<feature type="region of interest" description="Disordered" evidence="13">
    <location>
        <begin position="405"/>
        <end position="512"/>
    </location>
</feature>
<dbReference type="Proteomes" id="UP000235672">
    <property type="component" value="Unassembled WGS sequence"/>
</dbReference>
<feature type="compositionally biased region" description="Low complexity" evidence="13">
    <location>
        <begin position="1722"/>
        <end position="1733"/>
    </location>
</feature>
<dbReference type="NCBIfam" id="TIGR00614">
    <property type="entry name" value="recQ_fam"/>
    <property type="match status" value="1"/>
</dbReference>
<evidence type="ECO:0000313" key="17">
    <source>
        <dbReference type="EMBL" id="PMD25026.1"/>
    </source>
</evidence>
<dbReference type="PROSITE" id="PS00690">
    <property type="entry name" value="DEAH_ATP_HELICASE"/>
    <property type="match status" value="1"/>
</dbReference>
<feature type="compositionally biased region" description="Low complexity" evidence="13">
    <location>
        <begin position="1693"/>
        <end position="1707"/>
    </location>
</feature>
<keyword evidence="9" id="KW-0413">Isomerase</keyword>
<dbReference type="Pfam" id="PF09382">
    <property type="entry name" value="RQC"/>
    <property type="match status" value="1"/>
</dbReference>
<feature type="compositionally biased region" description="Basic and acidic residues" evidence="13">
    <location>
        <begin position="448"/>
        <end position="457"/>
    </location>
</feature>
<dbReference type="STRING" id="1745343.A0A2J6QFJ3"/>
<dbReference type="Gene3D" id="1.10.150.80">
    <property type="entry name" value="HRDC domain"/>
    <property type="match status" value="1"/>
</dbReference>
<dbReference type="InterPro" id="IPR011545">
    <property type="entry name" value="DEAD/DEAH_box_helicase_dom"/>
</dbReference>
<dbReference type="InterPro" id="IPR036388">
    <property type="entry name" value="WH-like_DNA-bd_sf"/>
</dbReference>
<keyword evidence="10" id="KW-0539">Nucleus</keyword>
<dbReference type="PANTHER" id="PTHR13710:SF153">
    <property type="entry name" value="RECQ-LIKE DNA HELICASE BLM"/>
    <property type="match status" value="1"/>
</dbReference>
<evidence type="ECO:0000259" key="16">
    <source>
        <dbReference type="PROSITE" id="PS51194"/>
    </source>
</evidence>
<dbReference type="InterPro" id="IPR002121">
    <property type="entry name" value="HRDC_dom"/>
</dbReference>
<dbReference type="GO" id="GO:0009378">
    <property type="term" value="F:four-way junction helicase activity"/>
    <property type="evidence" value="ECO:0007669"/>
    <property type="project" value="TreeGrafter"/>
</dbReference>
<dbReference type="InterPro" id="IPR032284">
    <property type="entry name" value="RecQ_Zn-bd"/>
</dbReference>
<keyword evidence="6" id="KW-0347">Helicase</keyword>
<dbReference type="Pfam" id="PF16124">
    <property type="entry name" value="RecQ_Zn_bind"/>
    <property type="match status" value="1"/>
</dbReference>
<dbReference type="GO" id="GO:0006260">
    <property type="term" value="P:DNA replication"/>
    <property type="evidence" value="ECO:0007669"/>
    <property type="project" value="InterPro"/>
</dbReference>
<feature type="domain" description="HRDC" evidence="14">
    <location>
        <begin position="1512"/>
        <end position="1594"/>
    </location>
</feature>
<dbReference type="GO" id="GO:0005737">
    <property type="term" value="C:cytoplasm"/>
    <property type="evidence" value="ECO:0007669"/>
    <property type="project" value="TreeGrafter"/>
</dbReference>
<feature type="compositionally biased region" description="Gly residues" evidence="13">
    <location>
        <begin position="1741"/>
        <end position="1757"/>
    </location>
</feature>
<organism evidence="17 18">
    <name type="scientific">Hyaloscypha hepaticicola</name>
    <dbReference type="NCBI Taxonomy" id="2082293"/>
    <lineage>
        <taxon>Eukaryota</taxon>
        <taxon>Fungi</taxon>
        <taxon>Dikarya</taxon>
        <taxon>Ascomycota</taxon>
        <taxon>Pezizomycotina</taxon>
        <taxon>Leotiomycetes</taxon>
        <taxon>Helotiales</taxon>
        <taxon>Hyaloscyphaceae</taxon>
        <taxon>Hyaloscypha</taxon>
    </lineage>
</organism>
<feature type="compositionally biased region" description="Low complexity" evidence="13">
    <location>
        <begin position="123"/>
        <end position="136"/>
    </location>
</feature>
<evidence type="ECO:0000256" key="7">
    <source>
        <dbReference type="ARBA" id="ARBA00022840"/>
    </source>
</evidence>
<dbReference type="InterPro" id="IPR001650">
    <property type="entry name" value="Helicase_C-like"/>
</dbReference>
<dbReference type="InterPro" id="IPR036390">
    <property type="entry name" value="WH_DNA-bd_sf"/>
</dbReference>
<dbReference type="FunFam" id="3.40.50.300:FF:000537">
    <property type="entry name" value="Bloom syndrome RecQ-like helicase"/>
    <property type="match status" value="1"/>
</dbReference>
<evidence type="ECO:0000256" key="3">
    <source>
        <dbReference type="ARBA" id="ARBA00005446"/>
    </source>
</evidence>
<protein>
    <recommendedName>
        <fullName evidence="12">DNA 3'-5' helicase</fullName>
        <ecNumber evidence="12">5.6.2.4</ecNumber>
    </recommendedName>
</protein>
<dbReference type="PROSITE" id="PS50967">
    <property type="entry name" value="HRDC"/>
    <property type="match status" value="1"/>
</dbReference>
<dbReference type="GO" id="GO:0005524">
    <property type="term" value="F:ATP binding"/>
    <property type="evidence" value="ECO:0007669"/>
    <property type="project" value="UniProtKB-KW"/>
</dbReference>
<accession>A0A2J6QFJ3</accession>
<feature type="compositionally biased region" description="Low complexity" evidence="13">
    <location>
        <begin position="104"/>
        <end position="116"/>
    </location>
</feature>
<keyword evidence="8" id="KW-0238">DNA-binding</keyword>
<dbReference type="InterPro" id="IPR002464">
    <property type="entry name" value="DNA/RNA_helicase_DEAH_CS"/>
</dbReference>
<feature type="compositionally biased region" description="Acidic residues" evidence="13">
    <location>
        <begin position="1624"/>
        <end position="1635"/>
    </location>
</feature>
<keyword evidence="5" id="KW-0378">Hydrolase</keyword>
<dbReference type="GO" id="GO:0005634">
    <property type="term" value="C:nucleus"/>
    <property type="evidence" value="ECO:0007669"/>
    <property type="project" value="UniProtKB-SubCell"/>
</dbReference>
<evidence type="ECO:0000256" key="9">
    <source>
        <dbReference type="ARBA" id="ARBA00023235"/>
    </source>
</evidence>
<feature type="region of interest" description="Disordered" evidence="13">
    <location>
        <begin position="744"/>
        <end position="764"/>
    </location>
</feature>
<keyword evidence="7" id="KW-0067">ATP-binding</keyword>
<feature type="domain" description="Helicase ATP-binding" evidence="15">
    <location>
        <begin position="907"/>
        <end position="1088"/>
    </location>
</feature>
<feature type="region of interest" description="Disordered" evidence="13">
    <location>
        <begin position="831"/>
        <end position="855"/>
    </location>
</feature>
<feature type="compositionally biased region" description="Basic residues" evidence="13">
    <location>
        <begin position="1708"/>
        <end position="1721"/>
    </location>
</feature>
<feature type="compositionally biased region" description="Basic and acidic residues" evidence="13">
    <location>
        <begin position="297"/>
        <end position="307"/>
    </location>
</feature>
<evidence type="ECO:0000256" key="4">
    <source>
        <dbReference type="ARBA" id="ARBA00022741"/>
    </source>
</evidence>
<feature type="compositionally biased region" description="Polar residues" evidence="13">
    <location>
        <begin position="145"/>
        <end position="157"/>
    </location>
</feature>
<feature type="domain" description="Helicase C-terminal" evidence="16">
    <location>
        <begin position="1119"/>
        <end position="1263"/>
    </location>
</feature>
<dbReference type="Pfam" id="PF00271">
    <property type="entry name" value="Helicase_C"/>
    <property type="match status" value="1"/>
</dbReference>
<evidence type="ECO:0000256" key="1">
    <source>
        <dbReference type="ARBA" id="ARBA00001947"/>
    </source>
</evidence>
<evidence type="ECO:0000256" key="2">
    <source>
        <dbReference type="ARBA" id="ARBA00004123"/>
    </source>
</evidence>
<dbReference type="OrthoDB" id="10261556at2759"/>
<dbReference type="SUPFAM" id="SSF46785">
    <property type="entry name" value="Winged helix' DNA-binding domain"/>
    <property type="match status" value="1"/>
</dbReference>
<dbReference type="FunFam" id="3.40.50.300:FF:001975">
    <property type="entry name" value="ATP-dependent DNA helicase"/>
    <property type="match status" value="1"/>
</dbReference>
<dbReference type="GO" id="GO:0000724">
    <property type="term" value="P:double-strand break repair via homologous recombination"/>
    <property type="evidence" value="ECO:0007669"/>
    <property type="project" value="TreeGrafter"/>
</dbReference>
<dbReference type="SUPFAM" id="SSF52540">
    <property type="entry name" value="P-loop containing nucleoside triphosphate hydrolases"/>
    <property type="match status" value="1"/>
</dbReference>
<dbReference type="CDD" id="cd17920">
    <property type="entry name" value="DEXHc_RecQ"/>
    <property type="match status" value="1"/>
</dbReference>
<dbReference type="InterPro" id="IPR014001">
    <property type="entry name" value="Helicase_ATP-bd"/>
</dbReference>
<feature type="compositionally biased region" description="Basic residues" evidence="13">
    <location>
        <begin position="1682"/>
        <end position="1692"/>
    </location>
</feature>
<dbReference type="PROSITE" id="PS51194">
    <property type="entry name" value="HELICASE_CTER"/>
    <property type="match status" value="1"/>
</dbReference>
<feature type="compositionally biased region" description="Basic and acidic residues" evidence="13">
    <location>
        <begin position="255"/>
        <end position="266"/>
    </location>
</feature>
<evidence type="ECO:0000256" key="12">
    <source>
        <dbReference type="ARBA" id="ARBA00034808"/>
    </source>
</evidence>
<dbReference type="GO" id="GO:0016787">
    <property type="term" value="F:hydrolase activity"/>
    <property type="evidence" value="ECO:0007669"/>
    <property type="project" value="UniProtKB-KW"/>
</dbReference>
<dbReference type="SMART" id="SM00490">
    <property type="entry name" value="HELICc"/>
    <property type="match status" value="1"/>
</dbReference>
<evidence type="ECO:0000256" key="13">
    <source>
        <dbReference type="SAM" id="MobiDB-lite"/>
    </source>
</evidence>
<feature type="region of interest" description="Disordered" evidence="13">
    <location>
        <begin position="1624"/>
        <end position="1757"/>
    </location>
</feature>
<dbReference type="InterPro" id="IPR004589">
    <property type="entry name" value="DNA_helicase_ATP-dep_RecQ"/>
</dbReference>
<sequence length="1757" mass="195862">MTRHNLDTHISWLLSHKVTPPVGVHAAPPTHLRIEEGIADEGILEEEADEEIIRSPPNPARNRQVLKEFNVVQEFTRPSIPSSIIPRSQMPEPPPSMAEGTMGTLTSASKSASSKLMTQHQLATPASTTTSTASSSLKQGYATFLRNNNGTPSSKPSNEIPVPRFARALQTPQTPQQTPRPTIEVKTETVDLTGDDHSENLTSRSSSVEVFGDSQKLWDEDSAWRPEPLLRTSKKRKSDEMSPESSRKTQTGISRSRDYPRDHDTGLDGFVDIDDVMPRSQKNLTSPQKSPSKTVRPRIETKNARNDFEKEYQVTKTLSVVETRIRKGFSRVPSLTGSIVPDLAYPQLTRTPSSKTVASEVVVGAAVQVAASPVSKPLNTPVEPALTPQRLQKRRLKRTILDSEDDEVFSDVEKRASCSPRPSVKNSPRVVDSSPSPKPCGDPTFESMELKYRDVRKSKSRTGSPLRPISQNCTSKPESVPSPFQRDSPTIPCTSKQPSSQQTPASSVGPDDRKLIIQYLDQPSSISLYEQRITNSLNQNALAAAHYDDEGEVAPIRLLKEERKSLLEKRKAYNALKGLAERWRKVTTEKKTLVKKISEFLELHEDISAIEEQSSILTRDIRIIEKEVGQLLHASGAIKDGFGTGSNLDAATTSRPDASKAQDNLVPFPSGSSVVGSAQIILQTQIPSLAAKSTTTSQQRLGEVRLPTNSFEERISTTLPIHGSPSPVRFVAQANSFPVRQDSMVSRTDWTSPKGKMKQPNFFRDQSPIDYGFDDDDDDVFDDLVMGEADAHNDDKVPDDTLDDVEDEYGNDEDYEEFLEVAQEVEKRHSLPTSFNGHPGRTTVFQSFDNAPEASKRSRLTARKNMYSHVDPEHAGMLRHPWSDDVKRALKDRFKLTGFRVNQLDAINATLAGNDAFVLMPTGGGKSLCYQLPAVVQTGKTKGITIVISPLLSLMNDQVQHLRKLNIRAATMNSETTREERTEIQNSLKEKYPEQYIQLLYITPEMITKSSYINDTLSRLDRNKKLARIVIDEAHCVSQWGHDFRPDYVALGQVRKQFPNVPIMALTATATENVKVDVMHQLGMNKCPVYSQSFNRPNLYYEVRKKRGKGQSKECLAEYVDLIKVKYKNQSGIIYTLSKKGTERLATTLKTDYRIRAHHYHAEMPAQEKARVQKEWQSGNIQVVVATIAFGMGIDKADVRFVIHDTIPKSLEGYYQETGRAGRDGKRSGCYLYYSYSDTAALKRFIYENDAEQEQKERQRGMLSSMIMFCENRSDCRRVQVLAYFGEKFSKDECEHTCDNCCSNTVFDEIDYTAQAKAGLRIVQKLQRQNVTLLHCVDILRGALTKKVKDSQHNEVTGFGAAKAIARGEVERIYYRLLMENALEEHNIVMRGGVFTSQYLHLGPNCRPFLDGTRKLTLQVQVSTSPPAKQKQTKSARPQSTMVSSPAPRPRKPAKKLANVDDGDEYPHDDAVVSDEDDDAFEPMSNRRYRREDTPDMGPPITIDERMAILPELHRVYIAQFVDAARSLEEKIRNKHNLRKPFFTEANLREMAIDWTDTLEKMMQISDVNADRVKSYGQPFIALVAQYQKGYNEAMDDYTNNRDLDKNHQNVIDLISDDERLGLDEEDESAVEEAEAGSKYFSKSKNGSNAKSGNASGRNFPWAGEPEAKPSSSRGGGDSFRGKGRGGKRTWSRKSNGSASGHSSSGVSKRKFSGGAKKSRASKPGGSNSSKGSDLMRSFGNNGGGGIGGGGIGMMPT</sequence>
<proteinExistence type="inferred from homology"/>
<comment type="catalytic activity">
    <reaction evidence="11">
        <text>Couples ATP hydrolysis with the unwinding of duplex DNA by translocating in the 3'-5' direction.</text>
        <dbReference type="EC" id="5.6.2.4"/>
    </reaction>
</comment>
<dbReference type="PROSITE" id="PS51192">
    <property type="entry name" value="HELICASE_ATP_BIND_1"/>
    <property type="match status" value="1"/>
</dbReference>
<feature type="compositionally biased region" description="Polar residues" evidence="13">
    <location>
        <begin position="1433"/>
        <end position="1444"/>
    </location>
</feature>
<feature type="region of interest" description="Disordered" evidence="13">
    <location>
        <begin position="81"/>
        <end position="307"/>
    </location>
</feature>
<dbReference type="GO" id="GO:0005694">
    <property type="term" value="C:chromosome"/>
    <property type="evidence" value="ECO:0007669"/>
    <property type="project" value="TreeGrafter"/>
</dbReference>
<dbReference type="SMART" id="SM00956">
    <property type="entry name" value="RQC"/>
    <property type="match status" value="1"/>
</dbReference>
<name>A0A2J6QFJ3_9HELO</name>
<dbReference type="EMBL" id="KZ613471">
    <property type="protein sequence ID" value="PMD25026.1"/>
    <property type="molecule type" value="Genomic_DNA"/>
</dbReference>
<feature type="compositionally biased region" description="Basic and acidic residues" evidence="13">
    <location>
        <begin position="183"/>
        <end position="199"/>
    </location>
</feature>
<dbReference type="Gene3D" id="3.40.50.300">
    <property type="entry name" value="P-loop containing nucleotide triphosphate hydrolases"/>
    <property type="match status" value="2"/>
</dbReference>
<dbReference type="PANTHER" id="PTHR13710">
    <property type="entry name" value="DNA HELICASE RECQ FAMILY MEMBER"/>
    <property type="match status" value="1"/>
</dbReference>
<feature type="compositionally biased region" description="Polar residues" evidence="13">
    <location>
        <begin position="485"/>
        <end position="506"/>
    </location>
</feature>
<feature type="compositionally biased region" description="Polar residues" evidence="13">
    <location>
        <begin position="280"/>
        <end position="293"/>
    </location>
</feature>
<dbReference type="Gene3D" id="1.10.10.10">
    <property type="entry name" value="Winged helix-like DNA-binding domain superfamily/Winged helix DNA-binding domain"/>
    <property type="match status" value="1"/>
</dbReference>
<feature type="region of interest" description="Disordered" evidence="13">
    <location>
        <begin position="1421"/>
        <end position="1479"/>
    </location>
</feature>
<evidence type="ECO:0000256" key="6">
    <source>
        <dbReference type="ARBA" id="ARBA00022806"/>
    </source>
</evidence>